<dbReference type="AlphaFoldDB" id="A0A7V2SXH3"/>
<protein>
    <submittedName>
        <fullName evidence="2">Uncharacterized protein</fullName>
    </submittedName>
</protein>
<keyword evidence="1" id="KW-0472">Membrane</keyword>
<evidence type="ECO:0000256" key="1">
    <source>
        <dbReference type="SAM" id="Phobius"/>
    </source>
</evidence>
<proteinExistence type="predicted"/>
<dbReference type="Proteomes" id="UP000885797">
    <property type="component" value="Unassembled WGS sequence"/>
</dbReference>
<keyword evidence="1" id="KW-0812">Transmembrane</keyword>
<gene>
    <name evidence="2" type="ORF">ENJ63_01055</name>
</gene>
<dbReference type="EMBL" id="DRND01000092">
    <property type="protein sequence ID" value="HFC46449.1"/>
    <property type="molecule type" value="Genomic_DNA"/>
</dbReference>
<name>A0A7V2SXH3_9BACT</name>
<reference evidence="2" key="1">
    <citation type="journal article" date="2020" name="mSystems">
        <title>Genome- and Community-Level Interaction Insights into Carbon Utilization and Element Cycling Functions of Hydrothermarchaeota in Hydrothermal Sediment.</title>
        <authorList>
            <person name="Zhou Z."/>
            <person name="Liu Y."/>
            <person name="Xu W."/>
            <person name="Pan J."/>
            <person name="Luo Z.H."/>
            <person name="Li M."/>
        </authorList>
    </citation>
    <scope>NUCLEOTIDE SEQUENCE [LARGE SCALE GENOMIC DNA]</scope>
    <source>
        <strain evidence="2">HyVt-503</strain>
    </source>
</reference>
<sequence>MQGAIAIARNWADTLRARSLSVVMVSGVGLGLFIGFGLFFLWVLACIIGGLVEAGGPIGFVKSWFNAAFGI</sequence>
<comment type="caution">
    <text evidence="2">The sequence shown here is derived from an EMBL/GenBank/DDBJ whole genome shotgun (WGS) entry which is preliminary data.</text>
</comment>
<organism evidence="2">
    <name type="scientific">Dissulfuribacter thermophilus</name>
    <dbReference type="NCBI Taxonomy" id="1156395"/>
    <lineage>
        <taxon>Bacteria</taxon>
        <taxon>Pseudomonadati</taxon>
        <taxon>Thermodesulfobacteriota</taxon>
        <taxon>Dissulfuribacteria</taxon>
        <taxon>Dissulfuribacterales</taxon>
        <taxon>Dissulfuribacteraceae</taxon>
        <taxon>Dissulfuribacter</taxon>
    </lineage>
</organism>
<evidence type="ECO:0000313" key="2">
    <source>
        <dbReference type="EMBL" id="HFC46449.1"/>
    </source>
</evidence>
<accession>A0A7V2SXH3</accession>
<feature type="transmembrane region" description="Helical" evidence="1">
    <location>
        <begin position="20"/>
        <end position="52"/>
    </location>
</feature>
<keyword evidence="1" id="KW-1133">Transmembrane helix</keyword>